<evidence type="ECO:0008006" key="4">
    <source>
        <dbReference type="Google" id="ProtNLM"/>
    </source>
</evidence>
<sequence>MTHTLHRYLALLAGALLFGQVLASPPAPLAATPPDDLPQYGTGPHGRYFTLTLEQRQGSALAAGTPYRLFLTDKGEDIAGTPTQDGILHGVTDAQGRTAWVWTREAHSPDDFTLIRRIGDGPWGHFFHLHSSGKDKEPVAGWPYITTMRMRWGEQWVDLGYTSREGNTAYFSHATPAGTLSLSIDSDMTGDSRCFGELDAVNRKFSQGDADGARQLIDAMRCAAQPRQQLNLARLLLLAGRGNEARAWADRARQWRFPESLKPLDPAVLRDRYALEKLLGRPAFALADARALQRGAARTRGGPDWANSIAYYLADFPEYLPEAEAQARESVRRVGAKPYNQATLGWILALRGDAQGGLALMKQSYRDISRDEEMVADYGLALWRDGQRDLATRLWDEARAQCVWGQRLHTALREAGYPHPYFQPAGSRAVQAYQEGCARPRIKPKTAA</sequence>
<reference evidence="2 3" key="1">
    <citation type="submission" date="2024-05" db="EMBL/GenBank/DDBJ databases">
        <title>Achromobacter denitrificans. BP1, complete genome.</title>
        <authorList>
            <person name="Zhang B."/>
        </authorList>
    </citation>
    <scope>NUCLEOTIDE SEQUENCE [LARGE SCALE GENOMIC DNA]</scope>
    <source>
        <strain evidence="2 3">BP1</strain>
    </source>
</reference>
<name>A0ABZ3FWP9_ACHDE</name>
<evidence type="ECO:0000256" key="1">
    <source>
        <dbReference type="SAM" id="SignalP"/>
    </source>
</evidence>
<organism evidence="2 3">
    <name type="scientific">Achromobacter denitrificans</name>
    <name type="common">Alcaligenes denitrificans</name>
    <dbReference type="NCBI Taxonomy" id="32002"/>
    <lineage>
        <taxon>Bacteria</taxon>
        <taxon>Pseudomonadati</taxon>
        <taxon>Pseudomonadota</taxon>
        <taxon>Betaproteobacteria</taxon>
        <taxon>Burkholderiales</taxon>
        <taxon>Alcaligenaceae</taxon>
        <taxon>Achromobacter</taxon>
    </lineage>
</organism>
<dbReference type="Proteomes" id="UP001446337">
    <property type="component" value="Chromosome"/>
</dbReference>
<evidence type="ECO:0000313" key="2">
    <source>
        <dbReference type="EMBL" id="XAN14193.1"/>
    </source>
</evidence>
<dbReference type="RefSeq" id="WP_343498588.1">
    <property type="nucleotide sequence ID" value="NZ_CP154792.1"/>
</dbReference>
<feature type="signal peptide" evidence="1">
    <location>
        <begin position="1"/>
        <end position="23"/>
    </location>
</feature>
<gene>
    <name evidence="2" type="ORF">AAIK43_22760</name>
</gene>
<keyword evidence="1" id="KW-0732">Signal</keyword>
<accession>A0ABZ3FWP9</accession>
<dbReference type="EMBL" id="CP154792">
    <property type="protein sequence ID" value="XAN14193.1"/>
    <property type="molecule type" value="Genomic_DNA"/>
</dbReference>
<evidence type="ECO:0000313" key="3">
    <source>
        <dbReference type="Proteomes" id="UP001446337"/>
    </source>
</evidence>
<protein>
    <recommendedName>
        <fullName evidence="4">Tetratricopeptide repeat protein</fullName>
    </recommendedName>
</protein>
<keyword evidence="3" id="KW-1185">Reference proteome</keyword>
<proteinExistence type="predicted"/>
<feature type="chain" id="PRO_5047393196" description="Tetratricopeptide repeat protein" evidence="1">
    <location>
        <begin position="24"/>
        <end position="448"/>
    </location>
</feature>